<dbReference type="Proteomes" id="UP000424673">
    <property type="component" value="Chromosome"/>
</dbReference>
<reference evidence="4" key="1">
    <citation type="submission" date="2019-09" db="EMBL/GenBank/DDBJ databases">
        <title>Isolation and complete genome sequencing of Methylocystis species.</title>
        <authorList>
            <person name="Rumah B.L."/>
            <person name="Stead C.E."/>
            <person name="Stevens B.C."/>
            <person name="Minton N.P."/>
            <person name="Grosse-Honebrink A."/>
            <person name="Zhang Y."/>
        </authorList>
    </citation>
    <scope>NUCLEOTIDE SEQUENCE [LARGE SCALE GENOMIC DNA]</scope>
    <source>
        <strain evidence="4">BRCS1</strain>
    </source>
</reference>
<feature type="domain" description="T6SS Phospholipase effector Tle1-like catalytic" evidence="2">
    <location>
        <begin position="3"/>
        <end position="295"/>
    </location>
</feature>
<dbReference type="PANTHER" id="PTHR33840">
    <property type="match status" value="1"/>
</dbReference>
<feature type="transmembrane region" description="Helical" evidence="1">
    <location>
        <begin position="448"/>
        <end position="467"/>
    </location>
</feature>
<sequence>MAKKIVLFADGTGNAFSTQESNVWRLSEALDASNDTAALYLPGVGTSSFKPWALLDGATGFGVPGNVCTLYTFLCDNWESGAKIYMFGFSRGAFTIRTLIGLIANQGIVAKEQPNPDGTARTIDRNEMQKYAVAAYVDYRLEIAKSWKWYERPPLVSIVHNLKELLRKFRKTAYEKAEKVKEQPSIEFVGLFDTVEAYGVPIDEMRQAVDRLIWPVSFRNGRMSTIAKNVRHALSLDDERTSFHPLRIEPASGEPIEEARKRIKEVWFAGAHSDVGGGYPDGALSYVPIVWMLNELNTEERIKQGDGLTFFPDAEKHWRAAQSFSAPRHDPRNMTGALYRYAPRSTQARSRFGETQFDPPVVHHTVIERIAFGNDRYTPSPLTKDARVLLPDGTVSDIFSKKGELPNELKGIDESATLPRPLAALKSLDGPKEEILEKAQDRIWWRRLMYFVMLALLGAFIALPAYADGLSDWLCERIKGVPGVEYWLRMWEGFGNAIGPIVGFLLQFVAGYVGPYLKALHEHPAITLVLVLTIVSLYLSSDALAKAISDLTYKAWTKHGVVDTDGAISWFGRCVRRLRANEFSKGVYSVGANVIVPGVWGLVLILFLGTLLGRVIFDFRSGANLASFCTLSTQLRTVSEAPVTAARDFETNKPCWPSGLEVAKGQKYLLTLTIKEPWVDRTIVADAAGFETSLIEDPAFSVTRPLLRWAFDPWFRPIARIIGDRGAQEWPLQFKDVHRNEIKAPTLVNAKCPATPKRYESSPEFCEAHSYQTKDECAAFPISMGYFEPLDGYDRIGAHRAFDNAVNRSSESGDCRNLPKTRKVFSAEFDAHKTGELFLFVNDAMPIFGFLGDFYANNLGSASVTLQRVPFGESSPVATVANAESNANAESKK</sequence>
<gene>
    <name evidence="3" type="ORF">F7D13_06470</name>
</gene>
<dbReference type="EMBL" id="CP044328">
    <property type="protein sequence ID" value="QGM93698.1"/>
    <property type="molecule type" value="Genomic_DNA"/>
</dbReference>
<evidence type="ECO:0000256" key="1">
    <source>
        <dbReference type="SAM" id="Phobius"/>
    </source>
</evidence>
<proteinExistence type="predicted"/>
<feature type="transmembrane region" description="Helical" evidence="1">
    <location>
        <begin position="525"/>
        <end position="541"/>
    </location>
</feature>
<protein>
    <submittedName>
        <fullName evidence="3">DUF2235 domain-containing protein</fullName>
    </submittedName>
</protein>
<keyword evidence="1" id="KW-1133">Transmembrane helix</keyword>
<reference evidence="3 4" key="2">
    <citation type="journal article" date="2021" name="AMB Express">
        <title>Isolation and characterisation of Methylocystis spp. for poly-3-hydroxybutyrate production using waste methane feedstocks.</title>
        <authorList>
            <person name="Rumah B.L."/>
            <person name="Stead C.E."/>
            <person name="Claxton Stevens B.H."/>
            <person name="Minton N.P."/>
            <person name="Grosse-Honebrink A."/>
            <person name="Zhang Y."/>
        </authorList>
    </citation>
    <scope>NUCLEOTIDE SEQUENCE [LARGE SCALE GENOMIC DNA]</scope>
    <source>
        <strain evidence="3 4">BRCS1</strain>
    </source>
</reference>
<keyword evidence="4" id="KW-1185">Reference proteome</keyword>
<evidence type="ECO:0000313" key="4">
    <source>
        <dbReference type="Proteomes" id="UP000424673"/>
    </source>
</evidence>
<dbReference type="Pfam" id="PF09994">
    <property type="entry name" value="T6SS_Tle1-like_cat"/>
    <property type="match status" value="1"/>
</dbReference>
<organism evidence="3 4">
    <name type="scientific">Methylocystis rosea</name>
    <dbReference type="NCBI Taxonomy" id="173366"/>
    <lineage>
        <taxon>Bacteria</taxon>
        <taxon>Pseudomonadati</taxon>
        <taxon>Pseudomonadota</taxon>
        <taxon>Alphaproteobacteria</taxon>
        <taxon>Hyphomicrobiales</taxon>
        <taxon>Methylocystaceae</taxon>
        <taxon>Methylocystis</taxon>
    </lineage>
</organism>
<feature type="transmembrane region" description="Helical" evidence="1">
    <location>
        <begin position="594"/>
        <end position="617"/>
    </location>
</feature>
<feature type="transmembrane region" description="Helical" evidence="1">
    <location>
        <begin position="494"/>
        <end position="513"/>
    </location>
</feature>
<keyword evidence="1" id="KW-0812">Transmembrane</keyword>
<dbReference type="PANTHER" id="PTHR33840:SF1">
    <property type="entry name" value="TLE1 PHOSPHOLIPASE DOMAIN-CONTAINING PROTEIN"/>
    <property type="match status" value="1"/>
</dbReference>
<accession>A0ABX6EFZ2</accession>
<dbReference type="RefSeq" id="WP_154451458.1">
    <property type="nucleotide sequence ID" value="NZ_CP044328.1"/>
</dbReference>
<dbReference type="InterPro" id="IPR018712">
    <property type="entry name" value="Tle1-like_cat"/>
</dbReference>
<name>A0ABX6EFZ2_9HYPH</name>
<evidence type="ECO:0000313" key="3">
    <source>
        <dbReference type="EMBL" id="QGM93698.1"/>
    </source>
</evidence>
<evidence type="ECO:0000259" key="2">
    <source>
        <dbReference type="Pfam" id="PF09994"/>
    </source>
</evidence>
<keyword evidence="1" id="KW-0472">Membrane</keyword>